<keyword evidence="10" id="KW-1185">Reference proteome</keyword>
<evidence type="ECO:0000313" key="10">
    <source>
        <dbReference type="Proteomes" id="UP000261704"/>
    </source>
</evidence>
<evidence type="ECO:0000259" key="8">
    <source>
        <dbReference type="Pfam" id="PF00350"/>
    </source>
</evidence>
<keyword evidence="4" id="KW-0342">GTP-binding</keyword>
<dbReference type="SUPFAM" id="SSF52540">
    <property type="entry name" value="P-loop containing nucleoside triphosphate hydrolases"/>
    <property type="match status" value="1"/>
</dbReference>
<dbReference type="PANTHER" id="PTHR10465">
    <property type="entry name" value="TRANSMEMBRANE GTPASE FZO1"/>
    <property type="match status" value="1"/>
</dbReference>
<reference evidence="9 10" key="1">
    <citation type="submission" date="2018-09" db="EMBL/GenBank/DDBJ databases">
        <title>Profundibacter amoris BAR1 gen. nov., sp. nov., a new member of the Roseobacter clade isolated at Lokis Castle Vent Field on the Arctic Mid-Oceanic Ridge.</title>
        <authorList>
            <person name="Le Moine Bauer S."/>
            <person name="Sjoeberg A.G."/>
            <person name="L'Haridon S."/>
            <person name="Stokke R."/>
            <person name="Roalkvam I."/>
            <person name="Steen I.H."/>
            <person name="Dahle H."/>
        </authorList>
    </citation>
    <scope>NUCLEOTIDE SEQUENCE [LARGE SCALE GENOMIC DNA]</scope>
    <source>
        <strain evidence="9 10">BAR1</strain>
    </source>
</reference>
<proteinExistence type="predicted"/>
<name>A0A347UIL4_9RHOB</name>
<dbReference type="AlphaFoldDB" id="A0A347UIL4"/>
<dbReference type="EMBL" id="CP032125">
    <property type="protein sequence ID" value="AXX98692.1"/>
    <property type="molecule type" value="Genomic_DNA"/>
</dbReference>
<keyword evidence="2" id="KW-0547">Nucleotide-binding</keyword>
<feature type="compositionally biased region" description="Basic and acidic residues" evidence="6">
    <location>
        <begin position="477"/>
        <end position="489"/>
    </location>
</feature>
<keyword evidence="7" id="KW-0812">Transmembrane</keyword>
<evidence type="ECO:0000256" key="6">
    <source>
        <dbReference type="SAM" id="MobiDB-lite"/>
    </source>
</evidence>
<gene>
    <name evidence="9" type="ORF">BAR1_12635</name>
</gene>
<evidence type="ECO:0000256" key="7">
    <source>
        <dbReference type="SAM" id="Phobius"/>
    </source>
</evidence>
<dbReference type="Proteomes" id="UP000261704">
    <property type="component" value="Chromosome"/>
</dbReference>
<evidence type="ECO:0000256" key="1">
    <source>
        <dbReference type="ARBA" id="ARBA00004370"/>
    </source>
</evidence>
<dbReference type="RefSeq" id="WP_118943346.1">
    <property type="nucleotide sequence ID" value="NZ_CP032125.1"/>
</dbReference>
<evidence type="ECO:0000256" key="2">
    <source>
        <dbReference type="ARBA" id="ARBA00022741"/>
    </source>
</evidence>
<comment type="subcellular location">
    <subcellularLocation>
        <location evidence="1">Membrane</location>
    </subcellularLocation>
</comment>
<feature type="domain" description="Dynamin N-terminal" evidence="8">
    <location>
        <begin position="59"/>
        <end position="216"/>
    </location>
</feature>
<dbReference type="KEGG" id="pamo:BAR1_12635"/>
<keyword evidence="5 7" id="KW-0472">Membrane</keyword>
<dbReference type="OrthoDB" id="8541181at2"/>
<dbReference type="InterPro" id="IPR045063">
    <property type="entry name" value="Dynamin_N"/>
</dbReference>
<dbReference type="GO" id="GO:0003924">
    <property type="term" value="F:GTPase activity"/>
    <property type="evidence" value="ECO:0007669"/>
    <property type="project" value="InterPro"/>
</dbReference>
<dbReference type="PANTHER" id="PTHR10465:SF0">
    <property type="entry name" value="SARCALUMENIN"/>
    <property type="match status" value="1"/>
</dbReference>
<dbReference type="GO" id="GO:0008053">
    <property type="term" value="P:mitochondrial fusion"/>
    <property type="evidence" value="ECO:0007669"/>
    <property type="project" value="TreeGrafter"/>
</dbReference>
<evidence type="ECO:0000313" key="9">
    <source>
        <dbReference type="EMBL" id="AXX98692.1"/>
    </source>
</evidence>
<feature type="region of interest" description="Disordered" evidence="6">
    <location>
        <begin position="467"/>
        <end position="489"/>
    </location>
</feature>
<feature type="transmembrane region" description="Helical" evidence="7">
    <location>
        <begin position="336"/>
        <end position="356"/>
    </location>
</feature>
<evidence type="ECO:0000256" key="3">
    <source>
        <dbReference type="ARBA" id="ARBA00022801"/>
    </source>
</evidence>
<feature type="transmembrane region" description="Helical" evidence="7">
    <location>
        <begin position="376"/>
        <end position="397"/>
    </location>
</feature>
<sequence>MSTFLKSRLARLESHLKAENPALLEVLPTYYKFDKLLYKTGLLDRETSLASRISWWPLISVLGTFSSGKSTFINAYVGDELQSTGNQAVDDKFTVICHRSAEGGGNQTLPGSALDADPRFPFYRISHEIEKVAQGEGKHIESYLQLRTTDKEAIRGKIIIDSPGFDADDQRTSTLRITDHILDLSDLVLVFFDARHPEPGAMQDTLEHLVARTVTRTDASKFLYVLNQIDTAAKDDNPEEVVGAWQRAIAQAGLTAGQFYTIYNEKAASPIEDKALRERFRAKRDTDLAKIKERMDEVELQRNYRIVSVLETVANELEHDVLPKLRTAKAKWRRGVLIGDGIALGALVAAAIGAAVYFKWVPSLEMFTFAWIKANWIDATVGVVALAILAFAFHFWMRGFVAKRIAKPLSESYGQVELNLKNAFLKSAGAFQSIFRVEPAGWSKRAGKHLRTVRETVATHIQNLNDRYADPSGKTAIAKDDPAKAKKTT</sequence>
<keyword evidence="3" id="KW-0378">Hydrolase</keyword>
<dbReference type="GO" id="GO:0005525">
    <property type="term" value="F:GTP binding"/>
    <property type="evidence" value="ECO:0007669"/>
    <property type="project" value="UniProtKB-KW"/>
</dbReference>
<dbReference type="InterPro" id="IPR027417">
    <property type="entry name" value="P-loop_NTPase"/>
</dbReference>
<dbReference type="Gene3D" id="3.40.50.300">
    <property type="entry name" value="P-loop containing nucleotide triphosphate hydrolases"/>
    <property type="match status" value="1"/>
</dbReference>
<dbReference type="GO" id="GO:0016020">
    <property type="term" value="C:membrane"/>
    <property type="evidence" value="ECO:0007669"/>
    <property type="project" value="UniProtKB-SubCell"/>
</dbReference>
<keyword evidence="7" id="KW-1133">Transmembrane helix</keyword>
<dbReference type="InterPro" id="IPR027094">
    <property type="entry name" value="Mitofusin_fam"/>
</dbReference>
<accession>A0A347UIL4</accession>
<evidence type="ECO:0000256" key="5">
    <source>
        <dbReference type="ARBA" id="ARBA00023136"/>
    </source>
</evidence>
<protein>
    <recommendedName>
        <fullName evidence="8">Dynamin N-terminal domain-containing protein</fullName>
    </recommendedName>
</protein>
<organism evidence="9 10">
    <name type="scientific">Profundibacter amoris</name>
    <dbReference type="NCBI Taxonomy" id="2171755"/>
    <lineage>
        <taxon>Bacteria</taxon>
        <taxon>Pseudomonadati</taxon>
        <taxon>Pseudomonadota</taxon>
        <taxon>Alphaproteobacteria</taxon>
        <taxon>Rhodobacterales</taxon>
        <taxon>Paracoccaceae</taxon>
        <taxon>Profundibacter</taxon>
    </lineage>
</organism>
<evidence type="ECO:0000256" key="4">
    <source>
        <dbReference type="ARBA" id="ARBA00023134"/>
    </source>
</evidence>
<dbReference type="Pfam" id="PF00350">
    <property type="entry name" value="Dynamin_N"/>
    <property type="match status" value="1"/>
</dbReference>